<protein>
    <submittedName>
        <fullName evidence="1">CobQ/CobB/MinD/ParA nucleotide binding domain protein</fullName>
    </submittedName>
</protein>
<accession>A0A015XBC7</accession>
<dbReference type="InterPro" id="IPR027417">
    <property type="entry name" value="P-loop_NTPase"/>
</dbReference>
<dbReference type="PANTHER" id="PTHR13696:SF52">
    <property type="entry name" value="PARA FAMILY PROTEIN CT_582"/>
    <property type="match status" value="1"/>
</dbReference>
<dbReference type="PANTHER" id="PTHR13696">
    <property type="entry name" value="P-LOOP CONTAINING NUCLEOSIDE TRIPHOSPHATE HYDROLASE"/>
    <property type="match status" value="1"/>
</dbReference>
<organism evidence="1 2">
    <name type="scientific">Bacteroides fragilis str. S36L11</name>
    <dbReference type="NCBI Taxonomy" id="1339327"/>
    <lineage>
        <taxon>Bacteria</taxon>
        <taxon>Pseudomonadati</taxon>
        <taxon>Bacteroidota</taxon>
        <taxon>Bacteroidia</taxon>
        <taxon>Bacteroidales</taxon>
        <taxon>Bacteroidaceae</taxon>
        <taxon>Bacteroides</taxon>
    </lineage>
</organism>
<dbReference type="RefSeq" id="WP_316932703.1">
    <property type="nucleotide sequence ID" value="NZ_JGDJ01000177.1"/>
</dbReference>
<dbReference type="SUPFAM" id="SSF52540">
    <property type="entry name" value="P-loop containing nucleoside triphosphate hydrolases"/>
    <property type="match status" value="1"/>
</dbReference>
<reference evidence="1 2" key="1">
    <citation type="submission" date="2014-02" db="EMBL/GenBank/DDBJ databases">
        <authorList>
            <person name="Sears C."/>
            <person name="Carroll K."/>
            <person name="Sack B.R."/>
            <person name="Qadri F."/>
            <person name="Myers L.L."/>
            <person name="Chung G.-T."/>
            <person name="Escheverria P."/>
            <person name="Fraser C.M."/>
            <person name="Sadzewicz L."/>
            <person name="Shefchek K.A."/>
            <person name="Tallon L."/>
            <person name="Das S.P."/>
            <person name="Daugherty S."/>
            <person name="Mongodin E.F."/>
        </authorList>
    </citation>
    <scope>NUCLEOTIDE SEQUENCE [LARGE SCALE GENOMIC DNA]</scope>
    <source>
        <strain evidence="1 2">S36L11</strain>
    </source>
</reference>
<dbReference type="EMBL" id="JGDJ01000177">
    <property type="protein sequence ID" value="EXZ29028.1"/>
    <property type="molecule type" value="Genomic_DNA"/>
</dbReference>
<name>A0A015XBC7_BACFG</name>
<dbReference type="Gene3D" id="3.40.50.300">
    <property type="entry name" value="P-loop containing nucleotide triphosphate hydrolases"/>
    <property type="match status" value="1"/>
</dbReference>
<sequence length="258" mass="30509">MEQFRLKILVESRIRWKVYVRFGGEYLETYHSNMTRRWVLSLRFNVAVIDCDYPQHSIVEMRERDLKLALEDEHYKRLAYEQFTRLQKKAYPVVESNTKEALADADYLLPQGDFDYVFFDLPGTINNEDLIHSLAGMDYLVAPISADRVVMESTLNYAVVVKEHIMGREKSRMKGLYMLWNMVDGREKTELYQVYEAVMKELDLPVLKTFLPDTKRFRREQNASRRSVFRSTLFPADRSLIRGSNLDKLVDELIELLK</sequence>
<comment type="caution">
    <text evidence="1">The sequence shown here is derived from an EMBL/GenBank/DDBJ whole genome shotgun (WGS) entry which is preliminary data.</text>
</comment>
<dbReference type="PATRIC" id="fig|1339327.3.peg.2339"/>
<dbReference type="AlphaFoldDB" id="A0A015XBC7"/>
<dbReference type="CDD" id="cd02042">
    <property type="entry name" value="ParAB_family"/>
    <property type="match status" value="1"/>
</dbReference>
<evidence type="ECO:0000313" key="2">
    <source>
        <dbReference type="Proteomes" id="UP000022082"/>
    </source>
</evidence>
<proteinExistence type="predicted"/>
<evidence type="ECO:0000313" key="1">
    <source>
        <dbReference type="EMBL" id="EXZ29028.1"/>
    </source>
</evidence>
<dbReference type="Proteomes" id="UP000022082">
    <property type="component" value="Unassembled WGS sequence"/>
</dbReference>
<dbReference type="InterPro" id="IPR050678">
    <property type="entry name" value="DNA_Partitioning_ATPase"/>
</dbReference>
<gene>
    <name evidence="1" type="ORF">M136_1703</name>
</gene>